<keyword evidence="6" id="KW-0539">Nucleus</keyword>
<evidence type="ECO:0000256" key="1">
    <source>
        <dbReference type="ARBA" id="ARBA00004123"/>
    </source>
</evidence>
<dbReference type="InterPro" id="IPR027417">
    <property type="entry name" value="P-loop_NTPase"/>
</dbReference>
<evidence type="ECO:0000256" key="5">
    <source>
        <dbReference type="ARBA" id="ARBA00023204"/>
    </source>
</evidence>
<comment type="caution">
    <text evidence="10">The sequence shown here is derived from an EMBL/GenBank/DDBJ whole genome shotgun (WGS) entry which is preliminary data.</text>
</comment>
<evidence type="ECO:0000256" key="7">
    <source>
        <dbReference type="ARBA" id="ARBA00040674"/>
    </source>
</evidence>
<dbReference type="CDD" id="cd19492">
    <property type="entry name" value="Rad51C"/>
    <property type="match status" value="1"/>
</dbReference>
<keyword evidence="3" id="KW-0227">DNA damage</keyword>
<evidence type="ECO:0000256" key="8">
    <source>
        <dbReference type="SAM" id="MobiDB-lite"/>
    </source>
</evidence>
<keyword evidence="4" id="KW-0067">ATP-binding</keyword>
<dbReference type="GO" id="GO:0000707">
    <property type="term" value="P:meiotic DNA recombinase assembly"/>
    <property type="evidence" value="ECO:0007669"/>
    <property type="project" value="TreeGrafter"/>
</dbReference>
<dbReference type="GO" id="GO:0007131">
    <property type="term" value="P:reciprocal meiotic recombination"/>
    <property type="evidence" value="ECO:0007669"/>
    <property type="project" value="TreeGrafter"/>
</dbReference>
<feature type="compositionally biased region" description="Basic and acidic residues" evidence="8">
    <location>
        <begin position="355"/>
        <end position="364"/>
    </location>
</feature>
<dbReference type="EMBL" id="JAFJMO010000005">
    <property type="protein sequence ID" value="KAJ8275728.1"/>
    <property type="molecule type" value="Genomic_DNA"/>
</dbReference>
<dbReference type="SUPFAM" id="SSF52540">
    <property type="entry name" value="P-loop containing nucleoside triphosphate hydrolases"/>
    <property type="match status" value="1"/>
</dbReference>
<name>A0A9Q1DNH8_CONCO</name>
<dbReference type="InterPro" id="IPR020588">
    <property type="entry name" value="RecA_ATP-bd"/>
</dbReference>
<dbReference type="GO" id="GO:0033063">
    <property type="term" value="C:Rad51B-Rad51C-Rad51D-XRCC2 complex"/>
    <property type="evidence" value="ECO:0007669"/>
    <property type="project" value="TreeGrafter"/>
</dbReference>
<dbReference type="GO" id="GO:0005657">
    <property type="term" value="C:replication fork"/>
    <property type="evidence" value="ECO:0007669"/>
    <property type="project" value="TreeGrafter"/>
</dbReference>
<dbReference type="GO" id="GO:0033065">
    <property type="term" value="C:Rad51C-XRCC3 complex"/>
    <property type="evidence" value="ECO:0007669"/>
    <property type="project" value="TreeGrafter"/>
</dbReference>
<evidence type="ECO:0000256" key="2">
    <source>
        <dbReference type="ARBA" id="ARBA00022741"/>
    </source>
</evidence>
<gene>
    <name evidence="10" type="ORF">COCON_G00074800</name>
</gene>
<feature type="region of interest" description="Disordered" evidence="8">
    <location>
        <begin position="334"/>
        <end position="372"/>
    </location>
</feature>
<keyword evidence="2" id="KW-0547">Nucleotide-binding</keyword>
<evidence type="ECO:0000256" key="4">
    <source>
        <dbReference type="ARBA" id="ARBA00022840"/>
    </source>
</evidence>
<protein>
    <recommendedName>
        <fullName evidence="7">DNA repair protein RAD51 homolog 3</fullName>
    </recommendedName>
</protein>
<dbReference type="GO" id="GO:0005524">
    <property type="term" value="F:ATP binding"/>
    <property type="evidence" value="ECO:0007669"/>
    <property type="project" value="UniProtKB-KW"/>
</dbReference>
<comment type="subcellular location">
    <subcellularLocation>
        <location evidence="1">Nucleus</location>
    </subcellularLocation>
</comment>
<evidence type="ECO:0000259" key="9">
    <source>
        <dbReference type="PROSITE" id="PS50162"/>
    </source>
</evidence>
<dbReference type="PANTHER" id="PTHR46239">
    <property type="entry name" value="DNA REPAIR PROTEIN RAD51 HOMOLOG 3 RAD51C"/>
    <property type="match status" value="1"/>
</dbReference>
<feature type="domain" description="RecA family profile 1" evidence="9">
    <location>
        <begin position="80"/>
        <end position="267"/>
    </location>
</feature>
<evidence type="ECO:0000313" key="11">
    <source>
        <dbReference type="Proteomes" id="UP001152803"/>
    </source>
</evidence>
<dbReference type="Gene3D" id="3.40.50.300">
    <property type="entry name" value="P-loop containing nucleotide triphosphate hydrolases"/>
    <property type="match status" value="1"/>
</dbReference>
<evidence type="ECO:0000313" key="10">
    <source>
        <dbReference type="EMBL" id="KAJ8275728.1"/>
    </source>
</evidence>
<reference evidence="10" key="1">
    <citation type="journal article" date="2023" name="Science">
        <title>Genome structures resolve the early diversification of teleost fishes.</title>
        <authorList>
            <person name="Parey E."/>
            <person name="Louis A."/>
            <person name="Montfort J."/>
            <person name="Bouchez O."/>
            <person name="Roques C."/>
            <person name="Iampietro C."/>
            <person name="Lluch J."/>
            <person name="Castinel A."/>
            <person name="Donnadieu C."/>
            <person name="Desvignes T."/>
            <person name="Floi Bucao C."/>
            <person name="Jouanno E."/>
            <person name="Wen M."/>
            <person name="Mejri S."/>
            <person name="Dirks R."/>
            <person name="Jansen H."/>
            <person name="Henkel C."/>
            <person name="Chen W.J."/>
            <person name="Zahm M."/>
            <person name="Cabau C."/>
            <person name="Klopp C."/>
            <person name="Thompson A.W."/>
            <person name="Robinson-Rechavi M."/>
            <person name="Braasch I."/>
            <person name="Lecointre G."/>
            <person name="Bobe J."/>
            <person name="Postlethwait J.H."/>
            <person name="Berthelot C."/>
            <person name="Roest Crollius H."/>
            <person name="Guiguen Y."/>
        </authorList>
    </citation>
    <scope>NUCLEOTIDE SEQUENCE</scope>
    <source>
        <strain evidence="10">Concon-B</strain>
    </source>
</reference>
<dbReference type="Proteomes" id="UP001152803">
    <property type="component" value="Unassembled WGS sequence"/>
</dbReference>
<dbReference type="OrthoDB" id="5957327at2759"/>
<dbReference type="PANTHER" id="PTHR46239:SF1">
    <property type="entry name" value="DNA REPAIR PROTEIN RAD51 HOMOLOG 3"/>
    <property type="match status" value="1"/>
</dbReference>
<dbReference type="InterPro" id="IPR013632">
    <property type="entry name" value="Rad51_C"/>
</dbReference>
<organism evidence="10 11">
    <name type="scientific">Conger conger</name>
    <name type="common">Conger eel</name>
    <name type="synonym">Muraena conger</name>
    <dbReference type="NCBI Taxonomy" id="82655"/>
    <lineage>
        <taxon>Eukaryota</taxon>
        <taxon>Metazoa</taxon>
        <taxon>Chordata</taxon>
        <taxon>Craniata</taxon>
        <taxon>Vertebrata</taxon>
        <taxon>Euteleostomi</taxon>
        <taxon>Actinopterygii</taxon>
        <taxon>Neopterygii</taxon>
        <taxon>Teleostei</taxon>
        <taxon>Anguilliformes</taxon>
        <taxon>Congridae</taxon>
        <taxon>Conger</taxon>
    </lineage>
</organism>
<dbReference type="InterPro" id="IPR052093">
    <property type="entry name" value="HR_Repair_Mediator"/>
</dbReference>
<dbReference type="GO" id="GO:0008821">
    <property type="term" value="F:crossover junction DNA endonuclease activity"/>
    <property type="evidence" value="ECO:0007669"/>
    <property type="project" value="TreeGrafter"/>
</dbReference>
<dbReference type="AlphaFoldDB" id="A0A9Q1DNH8"/>
<sequence length="414" mass="44907">MQRALSSFSFAPAVKVRLINAGFHSAADLSDFRPAQLSKEAGISQEEAEDVLQAVQSEPSQGRAVASRLTALDLLEREQALGSIVTFCSDLDCVLGGGVPVGKTMEICGAPGVGKTQLCIQLAVDVQIPVCFGGLGGQAVYIDTEGGFFVQRAADLAQAAVDHCSLLAEDAEQREALKEFTVETILSNLFLFRCHDYVELLAEIYLLPNFLAQHPEVRLVVIDSIASPFRRDFEDLFERTRLLSGLALRLFKMAVQHSTAVVLTNQMTTKIVNGQSKLVPALGESWGHAAAQRLILHWEGQQRLASLCKSPTYKEATVPYQITGDGFRDVARPCLPGPSSDPPASALGNARKRPRLEEDVRETSLRSTPEPVLSAASSFHTTVLSWSRTGGSRRGHFLCCSSRQTVGETQGDHE</sequence>
<dbReference type="SUPFAM" id="SSF47794">
    <property type="entry name" value="Rad51 N-terminal domain-like"/>
    <property type="match status" value="1"/>
</dbReference>
<proteinExistence type="predicted"/>
<dbReference type="PROSITE" id="PS50162">
    <property type="entry name" value="RECA_2"/>
    <property type="match status" value="1"/>
</dbReference>
<dbReference type="GO" id="GO:0140664">
    <property type="term" value="F:ATP-dependent DNA damage sensor activity"/>
    <property type="evidence" value="ECO:0007669"/>
    <property type="project" value="InterPro"/>
</dbReference>
<dbReference type="InterPro" id="IPR010995">
    <property type="entry name" value="DNA_repair_Rad51/TF_NusA_a-hlx"/>
</dbReference>
<accession>A0A9Q1DNH8</accession>
<dbReference type="Pfam" id="PF08423">
    <property type="entry name" value="Rad51"/>
    <property type="match status" value="1"/>
</dbReference>
<evidence type="ECO:0000256" key="3">
    <source>
        <dbReference type="ARBA" id="ARBA00022763"/>
    </source>
</evidence>
<dbReference type="GO" id="GO:0000400">
    <property type="term" value="F:four-way junction DNA binding"/>
    <property type="evidence" value="ECO:0007669"/>
    <property type="project" value="TreeGrafter"/>
</dbReference>
<evidence type="ECO:0000256" key="6">
    <source>
        <dbReference type="ARBA" id="ARBA00023242"/>
    </source>
</evidence>
<keyword evidence="5" id="KW-0234">DNA repair</keyword>
<keyword evidence="11" id="KW-1185">Reference proteome</keyword>